<keyword evidence="3" id="KW-1185">Reference proteome</keyword>
<dbReference type="Proteomes" id="UP000596742">
    <property type="component" value="Unassembled WGS sequence"/>
</dbReference>
<dbReference type="SMART" id="SM00465">
    <property type="entry name" value="GIYc"/>
    <property type="match status" value="1"/>
</dbReference>
<protein>
    <recommendedName>
        <fullName evidence="1">GIY-YIG domain-containing protein</fullName>
    </recommendedName>
</protein>
<dbReference type="EMBL" id="UYJE01007994">
    <property type="protein sequence ID" value="VDI60062.1"/>
    <property type="molecule type" value="Genomic_DNA"/>
</dbReference>
<evidence type="ECO:0000259" key="1">
    <source>
        <dbReference type="PROSITE" id="PS50164"/>
    </source>
</evidence>
<proteinExistence type="predicted"/>
<dbReference type="SUPFAM" id="SSF82771">
    <property type="entry name" value="GIY-YIG endonuclease"/>
    <property type="match status" value="1"/>
</dbReference>
<evidence type="ECO:0000313" key="3">
    <source>
        <dbReference type="Proteomes" id="UP000596742"/>
    </source>
</evidence>
<sequence>MKITDMSDCCFYCERNINKCKKKIKVWKELQSKKYSAARLRTDRTVPKSHGIYCIRTVDGEVLYIGYSNSNVRKRLLAHCMGYDKQAIGKYLKGKDLSGFLLSWVVERKAECLEEQFIEFAKQQQGVRPKFNMKRGRSCRTTEE</sequence>
<dbReference type="PROSITE" id="PS50164">
    <property type="entry name" value="GIY_YIG"/>
    <property type="match status" value="1"/>
</dbReference>
<name>A0A8B6G7W2_MYTGA</name>
<dbReference type="InterPro" id="IPR035901">
    <property type="entry name" value="GIY-YIG_endonuc_sf"/>
</dbReference>
<dbReference type="Gene3D" id="3.40.1440.10">
    <property type="entry name" value="GIY-YIG endonuclease"/>
    <property type="match status" value="1"/>
</dbReference>
<dbReference type="Pfam" id="PF01541">
    <property type="entry name" value="GIY-YIG"/>
    <property type="match status" value="1"/>
</dbReference>
<organism evidence="2 3">
    <name type="scientific">Mytilus galloprovincialis</name>
    <name type="common">Mediterranean mussel</name>
    <dbReference type="NCBI Taxonomy" id="29158"/>
    <lineage>
        <taxon>Eukaryota</taxon>
        <taxon>Metazoa</taxon>
        <taxon>Spiralia</taxon>
        <taxon>Lophotrochozoa</taxon>
        <taxon>Mollusca</taxon>
        <taxon>Bivalvia</taxon>
        <taxon>Autobranchia</taxon>
        <taxon>Pteriomorphia</taxon>
        <taxon>Mytilida</taxon>
        <taxon>Mytiloidea</taxon>
        <taxon>Mytilidae</taxon>
        <taxon>Mytilinae</taxon>
        <taxon>Mytilus</taxon>
    </lineage>
</organism>
<dbReference type="InterPro" id="IPR000305">
    <property type="entry name" value="GIY-YIG_endonuc"/>
</dbReference>
<accession>A0A8B6G7W2</accession>
<comment type="caution">
    <text evidence="2">The sequence shown here is derived from an EMBL/GenBank/DDBJ whole genome shotgun (WGS) entry which is preliminary data.</text>
</comment>
<dbReference type="OrthoDB" id="10370979at2759"/>
<dbReference type="AlphaFoldDB" id="A0A8B6G7W2"/>
<reference evidence="2" key="1">
    <citation type="submission" date="2018-11" db="EMBL/GenBank/DDBJ databases">
        <authorList>
            <person name="Alioto T."/>
            <person name="Alioto T."/>
        </authorList>
    </citation>
    <scope>NUCLEOTIDE SEQUENCE</scope>
</reference>
<gene>
    <name evidence="2" type="ORF">MGAL_10B017202</name>
</gene>
<feature type="domain" description="GIY-YIG" evidence="1">
    <location>
        <begin position="48"/>
        <end position="133"/>
    </location>
</feature>
<evidence type="ECO:0000313" key="2">
    <source>
        <dbReference type="EMBL" id="VDI60062.1"/>
    </source>
</evidence>